<feature type="transmembrane region" description="Helical" evidence="6">
    <location>
        <begin position="32"/>
        <end position="51"/>
    </location>
</feature>
<dbReference type="InterPro" id="IPR050445">
    <property type="entry name" value="Bact_polysacc_biosynth/exp"/>
</dbReference>
<feature type="transmembrane region" description="Helical" evidence="6">
    <location>
        <begin position="288"/>
        <end position="307"/>
    </location>
</feature>
<dbReference type="KEGG" id="azz:DEW08_12650"/>
<accession>A0A2S2CUP0</accession>
<reference evidence="9" key="1">
    <citation type="submission" date="2018-05" db="EMBL/GenBank/DDBJ databases">
        <title>Azospirillum thermophila sp. nov., a novel isolated from hot spring.</title>
        <authorList>
            <person name="Zhao Z."/>
        </authorList>
    </citation>
    <scope>NUCLEOTIDE SEQUENCE [LARGE SCALE GENOMIC DNA]</scope>
    <source>
        <strain evidence="9">CFH 70021</strain>
    </source>
</reference>
<dbReference type="Pfam" id="PF02706">
    <property type="entry name" value="Wzz"/>
    <property type="match status" value="1"/>
</dbReference>
<evidence type="ECO:0000313" key="8">
    <source>
        <dbReference type="EMBL" id="AWK87997.1"/>
    </source>
</evidence>
<dbReference type="AlphaFoldDB" id="A0A2S2CUP0"/>
<keyword evidence="3 6" id="KW-0812">Transmembrane</keyword>
<evidence type="ECO:0000256" key="1">
    <source>
        <dbReference type="ARBA" id="ARBA00004651"/>
    </source>
</evidence>
<evidence type="ECO:0000256" key="2">
    <source>
        <dbReference type="ARBA" id="ARBA00022475"/>
    </source>
</evidence>
<evidence type="ECO:0000256" key="5">
    <source>
        <dbReference type="ARBA" id="ARBA00023136"/>
    </source>
</evidence>
<sequence length="327" mass="35385">MPDTRLSFIGPPPAADLDLHELVRTLREGWRLVLACGLAGLLLALAGIWLVPPEFTATMVVGPTARVGAAAMGARTPVPAGREAAQSVAEPGPGEELLSDFARYLELFGSTAVAERLMADPGLLRAVYPGRWDEEAQRWRPAPGLGGMVKRLLLALVGREDWEEPDADRFARWLRSRIAVDMVRSGPMRRITLRHRDRAFALDLLGRVAVATDAHLRAEAQRRSAAQIAHVRSRLAAVTVTEHRRALADLLADQERLAMMIEVELPFAADLIDPPHAARLPDWPDPTVIVPLSAAAGLVAGGFLLAVRGVWRREGIRQGGTGRGGGP</sequence>
<evidence type="ECO:0000259" key="7">
    <source>
        <dbReference type="Pfam" id="PF02706"/>
    </source>
</evidence>
<dbReference type="InterPro" id="IPR003856">
    <property type="entry name" value="LPS_length_determ_N"/>
</dbReference>
<evidence type="ECO:0000256" key="4">
    <source>
        <dbReference type="ARBA" id="ARBA00022989"/>
    </source>
</evidence>
<keyword evidence="2" id="KW-1003">Cell membrane</keyword>
<dbReference type="EMBL" id="CP029353">
    <property type="protein sequence ID" value="AWK87997.1"/>
    <property type="molecule type" value="Genomic_DNA"/>
</dbReference>
<organism evidence="8 9">
    <name type="scientific">Azospirillum thermophilum</name>
    <dbReference type="NCBI Taxonomy" id="2202148"/>
    <lineage>
        <taxon>Bacteria</taxon>
        <taxon>Pseudomonadati</taxon>
        <taxon>Pseudomonadota</taxon>
        <taxon>Alphaproteobacteria</taxon>
        <taxon>Rhodospirillales</taxon>
        <taxon>Azospirillaceae</taxon>
        <taxon>Azospirillum</taxon>
    </lineage>
</organism>
<dbReference type="OrthoDB" id="7350781at2"/>
<gene>
    <name evidence="8" type="ORF">DEW08_12650</name>
</gene>
<feature type="domain" description="Polysaccharide chain length determinant N-terminal" evidence="7">
    <location>
        <begin position="16"/>
        <end position="86"/>
    </location>
</feature>
<dbReference type="RefSeq" id="WP_109329804.1">
    <property type="nucleotide sequence ID" value="NZ_CP029353.1"/>
</dbReference>
<evidence type="ECO:0000313" key="9">
    <source>
        <dbReference type="Proteomes" id="UP000245629"/>
    </source>
</evidence>
<proteinExistence type="predicted"/>
<dbReference type="Proteomes" id="UP000245629">
    <property type="component" value="Chromosome 2"/>
</dbReference>
<dbReference type="PANTHER" id="PTHR32309">
    <property type="entry name" value="TYROSINE-PROTEIN KINASE"/>
    <property type="match status" value="1"/>
</dbReference>
<evidence type="ECO:0000256" key="3">
    <source>
        <dbReference type="ARBA" id="ARBA00022692"/>
    </source>
</evidence>
<keyword evidence="9" id="KW-1185">Reference proteome</keyword>
<comment type="subcellular location">
    <subcellularLocation>
        <location evidence="1">Cell membrane</location>
        <topology evidence="1">Multi-pass membrane protein</topology>
    </subcellularLocation>
</comment>
<dbReference type="PANTHER" id="PTHR32309:SF31">
    <property type="entry name" value="CAPSULAR EXOPOLYSACCHARIDE FAMILY"/>
    <property type="match status" value="1"/>
</dbReference>
<keyword evidence="5 6" id="KW-0472">Membrane</keyword>
<protein>
    <recommendedName>
        <fullName evidence="7">Polysaccharide chain length determinant N-terminal domain-containing protein</fullName>
    </recommendedName>
</protein>
<keyword evidence="4 6" id="KW-1133">Transmembrane helix</keyword>
<dbReference type="GO" id="GO:0005886">
    <property type="term" value="C:plasma membrane"/>
    <property type="evidence" value="ECO:0007669"/>
    <property type="project" value="UniProtKB-SubCell"/>
</dbReference>
<evidence type="ECO:0000256" key="6">
    <source>
        <dbReference type="SAM" id="Phobius"/>
    </source>
</evidence>
<name>A0A2S2CUP0_9PROT</name>